<comment type="similarity">
    <text evidence="1">Belongs to the universal stress protein A family.</text>
</comment>
<organism evidence="3 4">
    <name type="scientific">Ramlibacter henchirensis</name>
    <dbReference type="NCBI Taxonomy" id="204072"/>
    <lineage>
        <taxon>Bacteria</taxon>
        <taxon>Pseudomonadati</taxon>
        <taxon>Pseudomonadota</taxon>
        <taxon>Betaproteobacteria</taxon>
        <taxon>Burkholderiales</taxon>
        <taxon>Comamonadaceae</taxon>
        <taxon>Ramlibacter</taxon>
    </lineage>
</organism>
<reference evidence="3 4" key="1">
    <citation type="submission" date="2019-03" db="EMBL/GenBank/DDBJ databases">
        <title>Ramlibacter henchirensis DSM 14656, whole genome shotgun sequence.</title>
        <authorList>
            <person name="Zhang X."/>
            <person name="Feng G."/>
            <person name="Zhu H."/>
        </authorList>
    </citation>
    <scope>NUCLEOTIDE SEQUENCE [LARGE SCALE GENOMIC DNA]</scope>
    <source>
        <strain evidence="3 4">DSM 14656</strain>
    </source>
</reference>
<dbReference type="SUPFAM" id="SSF52402">
    <property type="entry name" value="Adenine nucleotide alpha hydrolases-like"/>
    <property type="match status" value="2"/>
</dbReference>
<dbReference type="InterPro" id="IPR006016">
    <property type="entry name" value="UspA"/>
</dbReference>
<evidence type="ECO:0000313" key="4">
    <source>
        <dbReference type="Proteomes" id="UP000298180"/>
    </source>
</evidence>
<evidence type="ECO:0000313" key="3">
    <source>
        <dbReference type="EMBL" id="TFZ05699.1"/>
    </source>
</evidence>
<dbReference type="EMBL" id="SMLM01000001">
    <property type="protein sequence ID" value="TFZ05699.1"/>
    <property type="molecule type" value="Genomic_DNA"/>
</dbReference>
<dbReference type="AlphaFoldDB" id="A0A4Z0C6I2"/>
<dbReference type="Pfam" id="PF00582">
    <property type="entry name" value="Usp"/>
    <property type="match status" value="1"/>
</dbReference>
<evidence type="ECO:0000256" key="1">
    <source>
        <dbReference type="ARBA" id="ARBA00008791"/>
    </source>
</evidence>
<keyword evidence="4" id="KW-1185">Reference proteome</keyword>
<evidence type="ECO:0000259" key="2">
    <source>
        <dbReference type="Pfam" id="PF00582"/>
    </source>
</evidence>
<protein>
    <recommendedName>
        <fullName evidence="2">UspA domain-containing protein</fullName>
    </recommendedName>
</protein>
<sequence>MGAIPLSGQTLELFHPIRHDPVAPPAPDDAQSPFLAGRCVVVLSDTTLDGINAVWRAALIARDLGMPMHLLQVNAGEDLPSARARAGRLARQAQHRLGVAAAGNAAQGDVRELLAGLAPPPGLVVLPYERGNAFTECLFGTAAERLFRSVFMPTLVVRRPASARYRRVLVPVTLDDAAAALIGAAQRISRDPRIRVMHVLGTSQEQTLRIADAPEHSLRMQRQRRSSDAYRELNRLIAGAGALERAAALVSFGHPAMRVLEVARASRSQLVVVGKQKGSILGQLLADGVCHRVISEGSADVLMLPLPDREGPLRKGCL</sequence>
<comment type="caution">
    <text evidence="3">The sequence shown here is derived from an EMBL/GenBank/DDBJ whole genome shotgun (WGS) entry which is preliminary data.</text>
</comment>
<proteinExistence type="inferred from homology"/>
<dbReference type="Gene3D" id="3.40.50.12370">
    <property type="match status" value="1"/>
</dbReference>
<feature type="domain" description="UspA" evidence="2">
    <location>
        <begin position="165"/>
        <end position="305"/>
    </location>
</feature>
<name>A0A4Z0C6I2_9BURK</name>
<dbReference type="PANTHER" id="PTHR46268">
    <property type="entry name" value="STRESS RESPONSE PROTEIN NHAX"/>
    <property type="match status" value="1"/>
</dbReference>
<dbReference type="Proteomes" id="UP000298180">
    <property type="component" value="Unassembled WGS sequence"/>
</dbReference>
<dbReference type="PANTHER" id="PTHR46268:SF23">
    <property type="entry name" value="UNIVERSAL STRESS PROTEIN A-RELATED"/>
    <property type="match status" value="1"/>
</dbReference>
<dbReference type="OrthoDB" id="9792500at2"/>
<gene>
    <name evidence="3" type="ORF">EZ313_03285</name>
</gene>
<dbReference type="RefSeq" id="WP_135261781.1">
    <property type="nucleotide sequence ID" value="NZ_SMLM01000001.1"/>
</dbReference>
<accession>A0A4Z0C6I2</accession>